<evidence type="ECO:0000313" key="1">
    <source>
        <dbReference type="EMBL" id="MFC5353551.1"/>
    </source>
</evidence>
<name>A0ABW0FZ90_9PROT</name>
<reference evidence="2" key="1">
    <citation type="journal article" date="2019" name="Int. J. Syst. Evol. Microbiol.">
        <title>The Global Catalogue of Microorganisms (GCM) 10K type strain sequencing project: providing services to taxonomists for standard genome sequencing and annotation.</title>
        <authorList>
            <consortium name="The Broad Institute Genomics Platform"/>
            <consortium name="The Broad Institute Genome Sequencing Center for Infectious Disease"/>
            <person name="Wu L."/>
            <person name="Ma J."/>
        </authorList>
    </citation>
    <scope>NUCLEOTIDE SEQUENCE [LARGE SCALE GENOMIC DNA]</scope>
    <source>
        <strain evidence="2">CCUG 58760</strain>
    </source>
</reference>
<evidence type="ECO:0000313" key="2">
    <source>
        <dbReference type="Proteomes" id="UP001596166"/>
    </source>
</evidence>
<dbReference type="Proteomes" id="UP001596166">
    <property type="component" value="Unassembled WGS sequence"/>
</dbReference>
<accession>A0ABW0FZ90</accession>
<organism evidence="1 2">
    <name type="scientific">Azospirillum himalayense</name>
    <dbReference type="NCBI Taxonomy" id="654847"/>
    <lineage>
        <taxon>Bacteria</taxon>
        <taxon>Pseudomonadati</taxon>
        <taxon>Pseudomonadota</taxon>
        <taxon>Alphaproteobacteria</taxon>
        <taxon>Rhodospirillales</taxon>
        <taxon>Azospirillaceae</taxon>
        <taxon>Azospirillum</taxon>
    </lineage>
</organism>
<proteinExistence type="predicted"/>
<protein>
    <submittedName>
        <fullName evidence="1">Uncharacterized protein</fullName>
    </submittedName>
</protein>
<dbReference type="EMBL" id="JBHSLC010000002">
    <property type="protein sequence ID" value="MFC5353551.1"/>
    <property type="molecule type" value="Genomic_DNA"/>
</dbReference>
<gene>
    <name evidence="1" type="ORF">ACFPMG_00900</name>
</gene>
<dbReference type="RefSeq" id="WP_376993377.1">
    <property type="nucleotide sequence ID" value="NZ_JBHSLC010000002.1"/>
</dbReference>
<comment type="caution">
    <text evidence="1">The sequence shown here is derived from an EMBL/GenBank/DDBJ whole genome shotgun (WGS) entry which is preliminary data.</text>
</comment>
<sequence>MPDVKVSLPVLAERLFGAAKSEVRVEDVRFDASSGTAILRISGNDVPDVDCVSAICTLRTTWDGSRFVEMAFRPEE</sequence>
<keyword evidence="2" id="KW-1185">Reference proteome</keyword>